<proteinExistence type="predicted"/>
<organism evidence="1 2">
    <name type="scientific">Rhododendron molle</name>
    <name type="common">Chinese azalea</name>
    <name type="synonym">Azalea mollis</name>
    <dbReference type="NCBI Taxonomy" id="49168"/>
    <lineage>
        <taxon>Eukaryota</taxon>
        <taxon>Viridiplantae</taxon>
        <taxon>Streptophyta</taxon>
        <taxon>Embryophyta</taxon>
        <taxon>Tracheophyta</taxon>
        <taxon>Spermatophyta</taxon>
        <taxon>Magnoliopsida</taxon>
        <taxon>eudicotyledons</taxon>
        <taxon>Gunneridae</taxon>
        <taxon>Pentapetalae</taxon>
        <taxon>asterids</taxon>
        <taxon>Ericales</taxon>
        <taxon>Ericaceae</taxon>
        <taxon>Ericoideae</taxon>
        <taxon>Rhodoreae</taxon>
        <taxon>Rhododendron</taxon>
    </lineage>
</organism>
<reference evidence="1" key="1">
    <citation type="submission" date="2022-02" db="EMBL/GenBank/DDBJ databases">
        <title>Plant Genome Project.</title>
        <authorList>
            <person name="Zhang R.-G."/>
        </authorList>
    </citation>
    <scope>NUCLEOTIDE SEQUENCE</scope>
    <source>
        <strain evidence="1">AT1</strain>
    </source>
</reference>
<dbReference type="Proteomes" id="UP001062846">
    <property type="component" value="Chromosome 5"/>
</dbReference>
<comment type="caution">
    <text evidence="1">The sequence shown here is derived from an EMBL/GenBank/DDBJ whole genome shotgun (WGS) entry which is preliminary data.</text>
</comment>
<evidence type="ECO:0000313" key="1">
    <source>
        <dbReference type="EMBL" id="KAI8553482.1"/>
    </source>
</evidence>
<dbReference type="EMBL" id="CM046392">
    <property type="protein sequence ID" value="KAI8553482.1"/>
    <property type="molecule type" value="Genomic_DNA"/>
</dbReference>
<accession>A0ACC0NLN2</accession>
<protein>
    <submittedName>
        <fullName evidence="1">Uncharacterized protein</fullName>
    </submittedName>
</protein>
<evidence type="ECO:0000313" key="2">
    <source>
        <dbReference type="Proteomes" id="UP001062846"/>
    </source>
</evidence>
<gene>
    <name evidence="1" type="ORF">RHMOL_Rhmol05G0019400</name>
</gene>
<sequence>MDPVKMFKKPGGVLSQAAARREQGLLSVVGLSAKPEWKKGSFGQATFGQSIQDRRQRFPIYNLKKELVQVVRDNPILVIIGEKGSAISTQVSQYLAEAGYTTRGQIGCTQPRRIGAMSVEKRVADEFGCRIGKEVGYSILFQECSGPYTVMKYMKDVCAKQQESDYLDAALITVMQIHLTEPGGDILVFLTCQEEIDHACQFLYERMKEASLTLDGIFYVIDPGFAKQNVYNHKQGLDSLVITPISQASAKHRAGHAG</sequence>
<keyword evidence="2" id="KW-1185">Reference proteome</keyword>
<name>A0ACC0NLN2_RHOML</name>